<feature type="chain" id="PRO_5037966901" evidence="1">
    <location>
        <begin position="20"/>
        <end position="282"/>
    </location>
</feature>
<keyword evidence="4" id="KW-1185">Reference proteome</keyword>
<dbReference type="SUPFAM" id="SSF56925">
    <property type="entry name" value="OMPA-like"/>
    <property type="match status" value="1"/>
</dbReference>
<organism evidence="3 4">
    <name type="scientific">Panacibacter microcysteis</name>
    <dbReference type="NCBI Taxonomy" id="2793269"/>
    <lineage>
        <taxon>Bacteria</taxon>
        <taxon>Pseudomonadati</taxon>
        <taxon>Bacteroidota</taxon>
        <taxon>Chitinophagia</taxon>
        <taxon>Chitinophagales</taxon>
        <taxon>Chitinophagaceae</taxon>
        <taxon>Panacibacter</taxon>
    </lineage>
</organism>
<reference evidence="3" key="1">
    <citation type="submission" date="2020-11" db="EMBL/GenBank/DDBJ databases">
        <title>Bacterial whole genome sequence for Panacibacter sp. DH6.</title>
        <authorList>
            <person name="Le V."/>
            <person name="Ko S."/>
            <person name="Ahn C.-Y."/>
            <person name="Oh H.-M."/>
        </authorList>
    </citation>
    <scope>NUCLEOTIDE SEQUENCE</scope>
    <source>
        <strain evidence="3">DH6</strain>
    </source>
</reference>
<evidence type="ECO:0000259" key="2">
    <source>
        <dbReference type="Pfam" id="PF19573"/>
    </source>
</evidence>
<dbReference type="Pfam" id="PF19573">
    <property type="entry name" value="DUF6089"/>
    <property type="match status" value="1"/>
</dbReference>
<comment type="caution">
    <text evidence="3">The sequence shown here is derived from an EMBL/GenBank/DDBJ whole genome shotgun (WGS) entry which is preliminary data.</text>
</comment>
<sequence length="282" mass="31796">MKKAILFAITLLTVIATNAQRFHVNLLGGVSNYAGELEDKSFTLQRAKPAVALGLSYELTNKLFLRGQFTYTNLGADDKNSKIYSHIIRNLNFKTILQEVNLVAEYDILDNYTHKLVPYVFAGVGVYRFSPYTFDTLGRKAFLRGLRTEGQGLPNYPDRQVYRRTHINIPVGGGVKLALSDNIKVAAEFSLRNLFTDYLDDVSTNYPDLDLLGSRSAMLSYRGDELKPPIPFPGEGALRGNPDQNDAYYFLMFRISYRLPFGNSSQNKTSGKYYKNCPPVKL</sequence>
<dbReference type="Proteomes" id="UP000628448">
    <property type="component" value="Unassembled WGS sequence"/>
</dbReference>
<protein>
    <submittedName>
        <fullName evidence="3">Outer membrane beta-barrel protein</fullName>
    </submittedName>
</protein>
<name>A0A931GZ61_9BACT</name>
<dbReference type="InterPro" id="IPR045743">
    <property type="entry name" value="DUF6089"/>
</dbReference>
<dbReference type="AlphaFoldDB" id="A0A931GZ61"/>
<accession>A0A931GZ61</accession>
<dbReference type="EMBL" id="JADWYR010000002">
    <property type="protein sequence ID" value="MBG9378047.1"/>
    <property type="molecule type" value="Genomic_DNA"/>
</dbReference>
<evidence type="ECO:0000313" key="4">
    <source>
        <dbReference type="Proteomes" id="UP000628448"/>
    </source>
</evidence>
<evidence type="ECO:0000256" key="1">
    <source>
        <dbReference type="SAM" id="SignalP"/>
    </source>
</evidence>
<gene>
    <name evidence="3" type="ORF">I5907_17545</name>
</gene>
<feature type="domain" description="DUF6089" evidence="2">
    <location>
        <begin position="3"/>
        <end position="203"/>
    </location>
</feature>
<keyword evidence="1" id="KW-0732">Signal</keyword>
<dbReference type="Gene3D" id="2.40.160.20">
    <property type="match status" value="1"/>
</dbReference>
<feature type="signal peptide" evidence="1">
    <location>
        <begin position="1"/>
        <end position="19"/>
    </location>
</feature>
<dbReference type="InterPro" id="IPR011250">
    <property type="entry name" value="OMP/PagP_B-barrel"/>
</dbReference>
<evidence type="ECO:0000313" key="3">
    <source>
        <dbReference type="EMBL" id="MBG9378047.1"/>
    </source>
</evidence>
<dbReference type="RefSeq" id="WP_196992105.1">
    <property type="nucleotide sequence ID" value="NZ_JADWYR010000002.1"/>
</dbReference>
<proteinExistence type="predicted"/>